<dbReference type="KEGG" id="kle:AO703_00315"/>
<name>A0A806X174_9ENTR</name>
<sequence length="201" mass="21929">MKCTYIALTFALSMVNAANAESLPESLLHCDSRFFSELYAQQHTLRQVSPMAADNVHHAWFILPGNKSDTVWFTYPIKAGALSIIGYTAQASDLEEMGKYYYWGLVFSESREAVMAALPGANWQKAGEEYFSNPLIKRSSDADWQPNTGAASGIAPAKGSVEKLAMLSEINGKSTLLCSVQGSVTAADLKPIRPDLQGQKK</sequence>
<dbReference type="Proteomes" id="UP000069162">
    <property type="component" value="Chromosome"/>
</dbReference>
<protein>
    <recommendedName>
        <fullName evidence="4">Lipoprotein</fullName>
    </recommendedName>
</protein>
<dbReference type="AlphaFoldDB" id="A0A806X174"/>
<evidence type="ECO:0000313" key="3">
    <source>
        <dbReference type="Proteomes" id="UP000069162"/>
    </source>
</evidence>
<dbReference type="EMBL" id="CP012871">
    <property type="protein sequence ID" value="ALR74830.1"/>
    <property type="molecule type" value="Genomic_DNA"/>
</dbReference>
<gene>
    <name evidence="2" type="ORF">AO703_00315</name>
</gene>
<evidence type="ECO:0000313" key="2">
    <source>
        <dbReference type="EMBL" id="ALR74830.1"/>
    </source>
</evidence>
<proteinExistence type="predicted"/>
<keyword evidence="1" id="KW-0732">Signal</keyword>
<evidence type="ECO:0000256" key="1">
    <source>
        <dbReference type="SAM" id="SignalP"/>
    </source>
</evidence>
<feature type="chain" id="PRO_5032342321" description="Lipoprotein" evidence="1">
    <location>
        <begin position="21"/>
        <end position="201"/>
    </location>
</feature>
<dbReference type="OrthoDB" id="7064603at2"/>
<evidence type="ECO:0008006" key="4">
    <source>
        <dbReference type="Google" id="ProtNLM"/>
    </source>
</evidence>
<reference evidence="3" key="1">
    <citation type="submission" date="2015-10" db="EMBL/GenBank/DDBJ databases">
        <title>Complete Genome Sequencing of Klebsiella sp. strain G5.</title>
        <authorList>
            <person name="Chan K.-G."/>
            <person name="Chen J.-W."/>
        </authorList>
    </citation>
    <scope>NUCLEOTIDE SEQUENCE [LARGE SCALE GENOMIC DNA]</scope>
    <source>
        <strain evidence="3">G5</strain>
    </source>
</reference>
<organism evidence="2 3">
    <name type="scientific">[Enterobacter] lignolyticus</name>
    <dbReference type="NCBI Taxonomy" id="1334193"/>
    <lineage>
        <taxon>Bacteria</taxon>
        <taxon>Pseudomonadati</taxon>
        <taxon>Pseudomonadota</taxon>
        <taxon>Gammaproteobacteria</taxon>
        <taxon>Enterobacterales</taxon>
        <taxon>Enterobacteriaceae</taxon>
        <taxon>Pluralibacter</taxon>
    </lineage>
</organism>
<accession>A0A806X174</accession>
<feature type="signal peptide" evidence="1">
    <location>
        <begin position="1"/>
        <end position="20"/>
    </location>
</feature>